<protein>
    <submittedName>
        <fullName evidence="1">Uncharacterized protein</fullName>
    </submittedName>
</protein>
<gene>
    <name evidence="2" type="ORF">DEACI_0611</name>
    <name evidence="1" type="ORF">DEACI_1379</name>
</gene>
<dbReference type="AlphaFoldDB" id="A0A8S0XB36"/>
<evidence type="ECO:0000313" key="3">
    <source>
        <dbReference type="Proteomes" id="UP001071230"/>
    </source>
</evidence>
<keyword evidence="3" id="KW-1185">Reference proteome</keyword>
<dbReference type="Proteomes" id="UP001071230">
    <property type="component" value="Unassembled WGS sequence"/>
</dbReference>
<reference evidence="1" key="2">
    <citation type="submission" date="2020-01" db="EMBL/GenBank/DDBJ databases">
        <authorList>
            <person name="Hornung B."/>
        </authorList>
    </citation>
    <scope>NUCLEOTIDE SEQUENCE</scope>
    <source>
        <strain evidence="1">PacBioINE</strain>
    </source>
</reference>
<dbReference type="KEGG" id="aacx:DEACI_1379"/>
<name>A0A8S0XB36_9FIRM</name>
<evidence type="ECO:0000313" key="1">
    <source>
        <dbReference type="EMBL" id="CAA7600726.1"/>
    </source>
</evidence>
<organism evidence="1">
    <name type="scientific">Acididesulfobacillus acetoxydans</name>
    <dbReference type="NCBI Taxonomy" id="1561005"/>
    <lineage>
        <taxon>Bacteria</taxon>
        <taxon>Bacillati</taxon>
        <taxon>Bacillota</taxon>
        <taxon>Clostridia</taxon>
        <taxon>Eubacteriales</taxon>
        <taxon>Peptococcaceae</taxon>
        <taxon>Acididesulfobacillus</taxon>
    </lineage>
</organism>
<proteinExistence type="predicted"/>
<sequence>MQALTDALTVPVTRVGDRVLVGFSSREYEEAFENYQAGS</sequence>
<dbReference type="EMBL" id="CDGJ01000017">
    <property type="protein sequence ID" value="CEJ06165.1"/>
    <property type="molecule type" value="Genomic_DNA"/>
</dbReference>
<dbReference type="EMBL" id="LR746496">
    <property type="protein sequence ID" value="CAA7600726.1"/>
    <property type="molecule type" value="Genomic_DNA"/>
</dbReference>
<accession>A0A8S0XB36</accession>
<evidence type="ECO:0000313" key="2">
    <source>
        <dbReference type="EMBL" id="CEJ06165.1"/>
    </source>
</evidence>
<dbReference type="Proteomes" id="UP000836597">
    <property type="component" value="Chromosome"/>
</dbReference>
<reference evidence="2" key="1">
    <citation type="submission" date="2014-11" db="EMBL/GenBank/DDBJ databases">
        <authorList>
            <person name="Hornung B.V."/>
        </authorList>
    </citation>
    <scope>NUCLEOTIDE SEQUENCE</scope>
    <source>
        <strain evidence="2">INE</strain>
    </source>
</reference>